<dbReference type="EMBL" id="MU971412">
    <property type="protein sequence ID" value="KAK9235541.1"/>
    <property type="molecule type" value="Genomic_DNA"/>
</dbReference>
<proteinExistence type="predicted"/>
<protein>
    <submittedName>
        <fullName evidence="1">Uncharacterized protein</fullName>
    </submittedName>
</protein>
<organism evidence="1 2">
    <name type="scientific">Lipomyces kononenkoae</name>
    <name type="common">Yeast</name>
    <dbReference type="NCBI Taxonomy" id="34357"/>
    <lineage>
        <taxon>Eukaryota</taxon>
        <taxon>Fungi</taxon>
        <taxon>Dikarya</taxon>
        <taxon>Ascomycota</taxon>
        <taxon>Saccharomycotina</taxon>
        <taxon>Lipomycetes</taxon>
        <taxon>Lipomycetales</taxon>
        <taxon>Lipomycetaceae</taxon>
        <taxon>Lipomyces</taxon>
    </lineage>
</organism>
<keyword evidence="2" id="KW-1185">Reference proteome</keyword>
<dbReference type="Proteomes" id="UP001433508">
    <property type="component" value="Unassembled WGS sequence"/>
</dbReference>
<accession>A0ACC3SV69</accession>
<reference evidence="2" key="1">
    <citation type="journal article" date="2024" name="Front. Bioeng. Biotechnol.">
        <title>Genome-scale model development and genomic sequencing of the oleaginous clade Lipomyces.</title>
        <authorList>
            <person name="Czajka J.J."/>
            <person name="Han Y."/>
            <person name="Kim J."/>
            <person name="Mondo S.J."/>
            <person name="Hofstad B.A."/>
            <person name="Robles A."/>
            <person name="Haridas S."/>
            <person name="Riley R."/>
            <person name="LaButti K."/>
            <person name="Pangilinan J."/>
            <person name="Andreopoulos W."/>
            <person name="Lipzen A."/>
            <person name="Yan J."/>
            <person name="Wang M."/>
            <person name="Ng V."/>
            <person name="Grigoriev I.V."/>
            <person name="Spatafora J.W."/>
            <person name="Magnuson J.K."/>
            <person name="Baker S.E."/>
            <person name="Pomraning K.R."/>
        </authorList>
    </citation>
    <scope>NUCLEOTIDE SEQUENCE [LARGE SCALE GENOMIC DNA]</scope>
    <source>
        <strain evidence="2">CBS 7786</strain>
    </source>
</reference>
<comment type="caution">
    <text evidence="1">The sequence shown here is derived from an EMBL/GenBank/DDBJ whole genome shotgun (WGS) entry which is preliminary data.</text>
</comment>
<gene>
    <name evidence="1" type="ORF">V1525DRAFT_421256</name>
</gene>
<evidence type="ECO:0000313" key="2">
    <source>
        <dbReference type="Proteomes" id="UP001433508"/>
    </source>
</evidence>
<sequence>MTQKDTEMENVDATAPQDAESSRAPNGTAPAAKKDEKDTKGEEELSEEDQQLKSELEMLVERLKVCDYVDYGRISRCLTSCARGGPTGQSSRTPLWPESCSIAQFHLWIVLSV</sequence>
<evidence type="ECO:0000313" key="1">
    <source>
        <dbReference type="EMBL" id="KAK9235541.1"/>
    </source>
</evidence>
<name>A0ACC3SV69_LIPKO</name>